<feature type="transmembrane region" description="Helical" evidence="1">
    <location>
        <begin position="55"/>
        <end position="76"/>
    </location>
</feature>
<feature type="transmembrane region" description="Helical" evidence="1">
    <location>
        <begin position="96"/>
        <end position="118"/>
    </location>
</feature>
<organism evidence="2 3">
    <name type="scientific">Ditylenchus dipsaci</name>
    <dbReference type="NCBI Taxonomy" id="166011"/>
    <lineage>
        <taxon>Eukaryota</taxon>
        <taxon>Metazoa</taxon>
        <taxon>Ecdysozoa</taxon>
        <taxon>Nematoda</taxon>
        <taxon>Chromadorea</taxon>
        <taxon>Rhabditida</taxon>
        <taxon>Tylenchina</taxon>
        <taxon>Tylenchomorpha</taxon>
        <taxon>Sphaerularioidea</taxon>
        <taxon>Anguinidae</taxon>
        <taxon>Anguininae</taxon>
        <taxon>Ditylenchus</taxon>
    </lineage>
</organism>
<name>A0A915E485_9BILA</name>
<keyword evidence="2" id="KW-1185">Reference proteome</keyword>
<dbReference type="WBParaSite" id="jg25644">
    <property type="protein sequence ID" value="jg25644"/>
    <property type="gene ID" value="jg25644"/>
</dbReference>
<keyword evidence="1" id="KW-0812">Transmembrane</keyword>
<feature type="transmembrane region" description="Helical" evidence="1">
    <location>
        <begin position="124"/>
        <end position="147"/>
    </location>
</feature>
<dbReference type="Proteomes" id="UP000887574">
    <property type="component" value="Unplaced"/>
</dbReference>
<evidence type="ECO:0000256" key="1">
    <source>
        <dbReference type="SAM" id="Phobius"/>
    </source>
</evidence>
<protein>
    <submittedName>
        <fullName evidence="3">Uncharacterized protein</fullName>
    </submittedName>
</protein>
<dbReference type="SUPFAM" id="SSF81321">
    <property type="entry name" value="Family A G protein-coupled receptor-like"/>
    <property type="match status" value="1"/>
</dbReference>
<dbReference type="Pfam" id="PF10321">
    <property type="entry name" value="7TM_GPCR_Srt"/>
    <property type="match status" value="1"/>
</dbReference>
<dbReference type="PANTHER" id="PTHR23021:SF11">
    <property type="entry name" value="SERPENTINE RECEPTOR, CLASS T"/>
    <property type="match status" value="1"/>
</dbReference>
<feature type="transmembrane region" description="Helical" evidence="1">
    <location>
        <begin position="33"/>
        <end position="49"/>
    </location>
</feature>
<keyword evidence="1" id="KW-1133">Transmembrane helix</keyword>
<dbReference type="AlphaFoldDB" id="A0A915E485"/>
<dbReference type="InterPro" id="IPR019425">
    <property type="entry name" value="7TM_GPCR_serpentine_rcpt_Srt"/>
</dbReference>
<evidence type="ECO:0000313" key="2">
    <source>
        <dbReference type="Proteomes" id="UP000887574"/>
    </source>
</evidence>
<reference evidence="3" key="1">
    <citation type="submission" date="2022-11" db="UniProtKB">
        <authorList>
            <consortium name="WormBaseParasite"/>
        </authorList>
    </citation>
    <scope>IDENTIFICATION</scope>
</reference>
<proteinExistence type="predicted"/>
<sequence>MELYLFRPEEHQRLYGCSNITVEDVPLEKRQHVVEGVIIIALTVIYYYFTNIHTAYDGSFSVGIPTLYIIFTILFFAKSHRMKGSKTVSKKQKMMLLQVFIISMLNFAAVSIYVYMMYFVPNMFLMHFAQFCWFHIHGFPPVIYLTFNASIRGDAINMFKNIGRKFKGQETKELATTLTKIEPSNTDSML</sequence>
<dbReference type="PANTHER" id="PTHR23021">
    <property type="entry name" value="SERPENTINE RECEPTOR, CLASS T"/>
    <property type="match status" value="1"/>
</dbReference>
<keyword evidence="1" id="KW-0472">Membrane</keyword>
<evidence type="ECO:0000313" key="3">
    <source>
        <dbReference type="WBParaSite" id="jg25644"/>
    </source>
</evidence>
<accession>A0A915E485</accession>